<dbReference type="RefSeq" id="WP_149188547.1">
    <property type="nucleotide sequence ID" value="NZ_VTOZ01000005.1"/>
</dbReference>
<evidence type="ECO:0000313" key="8">
    <source>
        <dbReference type="Proteomes" id="UP000322783"/>
    </source>
</evidence>
<keyword evidence="1" id="KW-0436">Ligase</keyword>
<evidence type="ECO:0000256" key="4">
    <source>
        <dbReference type="ARBA" id="ARBA00022840"/>
    </source>
</evidence>
<dbReference type="GO" id="GO:0046872">
    <property type="term" value="F:metal ion binding"/>
    <property type="evidence" value="ECO:0007669"/>
    <property type="project" value="UniProtKB-KW"/>
</dbReference>
<dbReference type="InterPro" id="IPR005494">
    <property type="entry name" value="GSPS_pre-ATP-grasp-like_dom"/>
</dbReference>
<evidence type="ECO:0000256" key="5">
    <source>
        <dbReference type="ARBA" id="ARBA00022842"/>
    </source>
</evidence>
<accession>A0A5D6WPE4</accession>
<name>A0A5D6WPE4_9FIRM</name>
<organism evidence="7 8">
    <name type="scientific">Selenomonas caprae</name>
    <dbReference type="NCBI Taxonomy" id="2606905"/>
    <lineage>
        <taxon>Bacteria</taxon>
        <taxon>Bacillati</taxon>
        <taxon>Bacillota</taxon>
        <taxon>Negativicutes</taxon>
        <taxon>Selenomonadales</taxon>
        <taxon>Selenomonadaceae</taxon>
        <taxon>Selenomonas</taxon>
    </lineage>
</organism>
<dbReference type="EMBL" id="VTOZ01000005">
    <property type="protein sequence ID" value="TYZ29996.1"/>
    <property type="molecule type" value="Genomic_DNA"/>
</dbReference>
<dbReference type="SUPFAM" id="SSF56059">
    <property type="entry name" value="Glutathione synthetase ATP-binding domain-like"/>
    <property type="match status" value="1"/>
</dbReference>
<dbReference type="SUPFAM" id="SSF52440">
    <property type="entry name" value="PreATP-grasp domain"/>
    <property type="match status" value="1"/>
</dbReference>
<evidence type="ECO:0000256" key="3">
    <source>
        <dbReference type="ARBA" id="ARBA00022741"/>
    </source>
</evidence>
<dbReference type="AlphaFoldDB" id="A0A5D6WPE4"/>
<keyword evidence="8" id="KW-1185">Reference proteome</keyword>
<evidence type="ECO:0000313" key="7">
    <source>
        <dbReference type="EMBL" id="TYZ29996.1"/>
    </source>
</evidence>
<dbReference type="Proteomes" id="UP000322783">
    <property type="component" value="Unassembled WGS sequence"/>
</dbReference>
<dbReference type="InterPro" id="IPR016185">
    <property type="entry name" value="PreATP-grasp_dom_sf"/>
</dbReference>
<evidence type="ECO:0000256" key="1">
    <source>
        <dbReference type="ARBA" id="ARBA00022598"/>
    </source>
</evidence>
<reference evidence="7 8" key="1">
    <citation type="submission" date="2019-08" db="EMBL/GenBank/DDBJ databases">
        <title>Selenomonas sp. mPRGC5 and Selenomonas sp. mPRGC8 isolated from ruminal fluid of dairy goat (Capra hircus).</title>
        <authorList>
            <person name="Poothong S."/>
            <person name="Nuengjamnong C."/>
            <person name="Tanasupawat S."/>
        </authorList>
    </citation>
    <scope>NUCLEOTIDE SEQUENCE [LARGE SCALE GENOMIC DNA]</scope>
    <source>
        <strain evidence="8">mPRGC8</strain>
    </source>
</reference>
<keyword evidence="3" id="KW-0547">Nucleotide-binding</keyword>
<comment type="caution">
    <text evidence="7">The sequence shown here is derived from an EMBL/GenBank/DDBJ whole genome shotgun (WGS) entry which is preliminary data.</text>
</comment>
<evidence type="ECO:0000259" key="6">
    <source>
        <dbReference type="Pfam" id="PF03738"/>
    </source>
</evidence>
<keyword evidence="4" id="KW-0067">ATP-binding</keyword>
<dbReference type="Pfam" id="PF03738">
    <property type="entry name" value="GSP_synth"/>
    <property type="match status" value="1"/>
</dbReference>
<keyword evidence="2" id="KW-0479">Metal-binding</keyword>
<proteinExistence type="predicted"/>
<protein>
    <submittedName>
        <fullName evidence="7">Glutathionylspermidine synthase family protein</fullName>
    </submittedName>
</protein>
<dbReference type="GO" id="GO:0005524">
    <property type="term" value="F:ATP binding"/>
    <property type="evidence" value="ECO:0007669"/>
    <property type="project" value="UniProtKB-KW"/>
</dbReference>
<sequence>MAIANKMRDWIDAIDRNIMPFVDYEGYDYRYPADDIQILPCHKAEDLRRVSQILFNVFQKAVKVCQHCDNEFLKNMEIPEAIIPYLHQKNVLNLPTWFSRFDYVVDRWGQFKMVEINADTPCAVVEAYYANRLACDNFGCRNPNAAEYTALTNWLANIYWRSAPAVDLHSGRVSDKRPFIFACFEDYTEDYGTTRFLMKAMKEGVGRLAPKDAIRFESFYTLRIDETNQIILPDGRAASAIYRLHPMEILIDETTADGESLGTDLMDGYKNSKFTMFNPPEAIIMQSKGFQALIWALAQKEADIFTAKELSTIKAYMLPSYFEEDAEKGIAENPDCLWIKKPLWGREGLGITVVDKNDTVQISRDDIDIDEIVRRDSRTVMWQKYVDQASIKVHTDEGHLEGYQTISCFMLGNSASALYSRFSPYEIAATEAYWLPLGI</sequence>
<evidence type="ECO:0000256" key="2">
    <source>
        <dbReference type="ARBA" id="ARBA00022723"/>
    </source>
</evidence>
<gene>
    <name evidence="7" type="ORF">FZ041_03540</name>
</gene>
<dbReference type="Gene3D" id="3.30.1490.330">
    <property type="match status" value="1"/>
</dbReference>
<keyword evidence="5" id="KW-0460">Magnesium</keyword>
<dbReference type="GO" id="GO:0016874">
    <property type="term" value="F:ligase activity"/>
    <property type="evidence" value="ECO:0007669"/>
    <property type="project" value="UniProtKB-KW"/>
</dbReference>
<feature type="domain" description="Glutathionylspermidine synthase pre-ATP-grasp-like" evidence="6">
    <location>
        <begin position="39"/>
        <end position="436"/>
    </location>
</feature>